<dbReference type="InterPro" id="IPR014746">
    <property type="entry name" value="Gln_synth/guanido_kin_cat_dom"/>
</dbReference>
<dbReference type="SUPFAM" id="SSF55931">
    <property type="entry name" value="Glutamine synthetase/guanido kinase"/>
    <property type="match status" value="1"/>
</dbReference>
<dbReference type="PANTHER" id="PTHR36510:SF1">
    <property type="entry name" value="GLUTAMATE--CYSTEINE LIGASE 2-RELATED"/>
    <property type="match status" value="1"/>
</dbReference>
<keyword evidence="2 5" id="KW-0547">Nucleotide-binding</keyword>
<dbReference type="HAMAP" id="MF_01609">
    <property type="entry name" value="Glu_cys_ligase_2"/>
    <property type="match status" value="1"/>
</dbReference>
<organism evidence="6 7">
    <name type="scientific">Pseudonocardia benzenivorans</name>
    <dbReference type="NCBI Taxonomy" id="228005"/>
    <lineage>
        <taxon>Bacteria</taxon>
        <taxon>Bacillati</taxon>
        <taxon>Actinomycetota</taxon>
        <taxon>Actinomycetes</taxon>
        <taxon>Pseudonocardiales</taxon>
        <taxon>Pseudonocardiaceae</taxon>
        <taxon>Pseudonocardia</taxon>
    </lineage>
</organism>
<dbReference type="Gene3D" id="3.30.590.20">
    <property type="match status" value="1"/>
</dbReference>
<comment type="caution">
    <text evidence="6">The sequence shown here is derived from an EMBL/GenBank/DDBJ whole genome shotgun (WGS) entry which is preliminary data.</text>
</comment>
<dbReference type="EC" id="6.3.2.2" evidence="5"/>
<evidence type="ECO:0000256" key="5">
    <source>
        <dbReference type="HAMAP-Rule" id="MF_01609"/>
    </source>
</evidence>
<dbReference type="RefSeq" id="WP_346091375.1">
    <property type="nucleotide sequence ID" value="NZ_BAABKS010000022.1"/>
</dbReference>
<dbReference type="EMBL" id="JBHTMB010000140">
    <property type="protein sequence ID" value="MFD1234767.1"/>
    <property type="molecule type" value="Genomic_DNA"/>
</dbReference>
<comment type="function">
    <text evidence="5">ATP-dependent carboxylate-amine ligase which exhibits weak glutamate--cysteine ligase activity.</text>
</comment>
<evidence type="ECO:0000313" key="7">
    <source>
        <dbReference type="Proteomes" id="UP001597182"/>
    </source>
</evidence>
<name>A0ABW3VIE5_9PSEU</name>
<keyword evidence="7" id="KW-1185">Reference proteome</keyword>
<dbReference type="PANTHER" id="PTHR36510">
    <property type="entry name" value="GLUTAMATE--CYSTEINE LIGASE 2-RELATED"/>
    <property type="match status" value="1"/>
</dbReference>
<dbReference type="Proteomes" id="UP001597182">
    <property type="component" value="Unassembled WGS sequence"/>
</dbReference>
<evidence type="ECO:0000256" key="2">
    <source>
        <dbReference type="ARBA" id="ARBA00022741"/>
    </source>
</evidence>
<evidence type="ECO:0000256" key="4">
    <source>
        <dbReference type="ARBA" id="ARBA00048819"/>
    </source>
</evidence>
<protein>
    <recommendedName>
        <fullName evidence="5">Putative glutamate--cysteine ligase 2</fullName>
        <ecNumber evidence="5">6.3.2.2</ecNumber>
    </recommendedName>
    <alternativeName>
        <fullName evidence="5">Gamma-glutamylcysteine synthetase 2</fullName>
        <shortName evidence="5">GCS 2</shortName>
        <shortName evidence="5">Gamma-GCS 2</shortName>
    </alternativeName>
</protein>
<dbReference type="InterPro" id="IPR006336">
    <property type="entry name" value="GCS2"/>
</dbReference>
<accession>A0ABW3VIE5</accession>
<gene>
    <name evidence="6" type="ORF">ACFQ34_15860</name>
</gene>
<evidence type="ECO:0000256" key="1">
    <source>
        <dbReference type="ARBA" id="ARBA00022598"/>
    </source>
</evidence>
<evidence type="ECO:0000256" key="3">
    <source>
        <dbReference type="ARBA" id="ARBA00022840"/>
    </source>
</evidence>
<dbReference type="NCBIfam" id="TIGR02050">
    <property type="entry name" value="gshA_cyan_rel"/>
    <property type="match status" value="1"/>
</dbReference>
<dbReference type="NCBIfam" id="NF010041">
    <property type="entry name" value="PRK13517.1-1"/>
    <property type="match status" value="1"/>
</dbReference>
<dbReference type="InterPro" id="IPR011793">
    <property type="entry name" value="YbdK"/>
</dbReference>
<comment type="catalytic activity">
    <reaction evidence="4 5">
        <text>L-cysteine + L-glutamate + ATP = gamma-L-glutamyl-L-cysteine + ADP + phosphate + H(+)</text>
        <dbReference type="Rhea" id="RHEA:13285"/>
        <dbReference type="ChEBI" id="CHEBI:15378"/>
        <dbReference type="ChEBI" id="CHEBI:29985"/>
        <dbReference type="ChEBI" id="CHEBI:30616"/>
        <dbReference type="ChEBI" id="CHEBI:35235"/>
        <dbReference type="ChEBI" id="CHEBI:43474"/>
        <dbReference type="ChEBI" id="CHEBI:58173"/>
        <dbReference type="ChEBI" id="CHEBI:456216"/>
        <dbReference type="EC" id="6.3.2.2"/>
    </reaction>
</comment>
<reference evidence="7" key="1">
    <citation type="journal article" date="2019" name="Int. J. Syst. Evol. Microbiol.">
        <title>The Global Catalogue of Microorganisms (GCM) 10K type strain sequencing project: providing services to taxonomists for standard genome sequencing and annotation.</title>
        <authorList>
            <consortium name="The Broad Institute Genomics Platform"/>
            <consortium name="The Broad Institute Genome Sequencing Center for Infectious Disease"/>
            <person name="Wu L."/>
            <person name="Ma J."/>
        </authorList>
    </citation>
    <scope>NUCLEOTIDE SEQUENCE [LARGE SCALE GENOMIC DNA]</scope>
    <source>
        <strain evidence="7">CCUG 49018</strain>
    </source>
</reference>
<dbReference type="Pfam" id="PF04107">
    <property type="entry name" value="GCS2"/>
    <property type="match status" value="1"/>
</dbReference>
<keyword evidence="3 5" id="KW-0067">ATP-binding</keyword>
<sequence length="357" mass="37786">MTVRTVGVEEEFLLLDPDSGRPSAVGGVVLRRADDDGPELTAELHAEQLETGTDPARTLDELDRGLRAARAAAASAAATAGTVPAAIATSPLPAEPTLSDGPRYRRMAERFGITVAESLTCGCHVHVAVSSDEEAVAALDRVRPWLAPLLALTANSPLWQGEDSGYSAYRQQVWSRWPSAGPTPAFGSVATYRETVETMVRSGTVLDEGMVYFDVRPSAQHPTLEIRVADVCRDPADAVLLAALARALVETAVRSWRAGEPAPQARVEVLRLASWRAARSGLDGSLLDPRTWRPAPAPDVLDLLLRHVGDALDEAGDAATVKSLLADVQSRGTGAVAQRAVLARGGDLRDVALSATL</sequence>
<dbReference type="InterPro" id="IPR050141">
    <property type="entry name" value="GCL_type2/YbdK_subfam"/>
</dbReference>
<evidence type="ECO:0000313" key="6">
    <source>
        <dbReference type="EMBL" id="MFD1234767.1"/>
    </source>
</evidence>
<keyword evidence="1 5" id="KW-0436">Ligase</keyword>
<dbReference type="GO" id="GO:0004357">
    <property type="term" value="F:glutamate-cysteine ligase activity"/>
    <property type="evidence" value="ECO:0007669"/>
    <property type="project" value="UniProtKB-EC"/>
</dbReference>
<comment type="similarity">
    <text evidence="5">Belongs to the glutamate--cysteine ligase type 2 family. YbdK subfamily.</text>
</comment>
<proteinExistence type="inferred from homology"/>